<name>A0A1E8GK38_9LACT</name>
<dbReference type="GO" id="GO:0005737">
    <property type="term" value="C:cytoplasm"/>
    <property type="evidence" value="ECO:0007669"/>
    <property type="project" value="TreeGrafter"/>
</dbReference>
<protein>
    <submittedName>
        <fullName evidence="2">Histidine phosphatase</fullName>
    </submittedName>
</protein>
<evidence type="ECO:0000313" key="2">
    <source>
        <dbReference type="EMBL" id="OFI48547.1"/>
    </source>
</evidence>
<proteinExistence type="predicted"/>
<dbReference type="InterPro" id="IPR050275">
    <property type="entry name" value="PGM_Phosphatase"/>
</dbReference>
<gene>
    <name evidence="2" type="ORF">BG261_06525</name>
</gene>
<dbReference type="RefSeq" id="WP_070792942.1">
    <property type="nucleotide sequence ID" value="NZ_MKIR01000024.1"/>
</dbReference>
<dbReference type="SMART" id="SM00855">
    <property type="entry name" value="PGAM"/>
    <property type="match status" value="1"/>
</dbReference>
<dbReference type="Gene3D" id="3.40.50.1240">
    <property type="entry name" value="Phosphoglycerate mutase-like"/>
    <property type="match status" value="1"/>
</dbReference>
<evidence type="ECO:0000313" key="3">
    <source>
        <dbReference type="Proteomes" id="UP000178622"/>
    </source>
</evidence>
<dbReference type="OrthoDB" id="2185101at2"/>
<keyword evidence="3" id="KW-1185">Reference proteome</keyword>
<dbReference type="SUPFAM" id="SSF53254">
    <property type="entry name" value="Phosphoglycerate mutase-like"/>
    <property type="match status" value="1"/>
</dbReference>
<sequence length="193" mass="22489">MTTTIYFVRHALPDYNSLDDKGMPLTEEGKVDSRLLAEKLSNLEFDYVISSPYQRTLDTIRPLVDKLNLQIETDERLGERKRGSSSDNTPDMVKKRWADFDFHEVGGESMNSLQSRNMEALNDILANHQDQTILVSTHGAALSSILNYYDPTFDYEDFNRIRCFTPYILRAEFDKSMNLFAKEEIWWIDKNRS</sequence>
<dbReference type="PANTHER" id="PTHR48100">
    <property type="entry name" value="BROAD-SPECIFICITY PHOSPHATASE YOR283W-RELATED"/>
    <property type="match status" value="1"/>
</dbReference>
<accession>A0A1E8GK38</accession>
<dbReference type="AlphaFoldDB" id="A0A1E8GK38"/>
<comment type="caution">
    <text evidence="2">The sequence shown here is derived from an EMBL/GenBank/DDBJ whole genome shotgun (WGS) entry which is preliminary data.</text>
</comment>
<dbReference type="PANTHER" id="PTHR48100:SF1">
    <property type="entry name" value="HISTIDINE PHOSPHATASE FAMILY PROTEIN-RELATED"/>
    <property type="match status" value="1"/>
</dbReference>
<evidence type="ECO:0000256" key="1">
    <source>
        <dbReference type="PIRSR" id="PIRSR613078-2"/>
    </source>
</evidence>
<dbReference type="InterPro" id="IPR013078">
    <property type="entry name" value="His_Pase_superF_clade-1"/>
</dbReference>
<reference evidence="3" key="1">
    <citation type="submission" date="2016-09" db="EMBL/GenBank/DDBJ databases">
        <title>Draft genome sequence of a novel species of the family Streptococcaceae isolated from flowers.</title>
        <authorList>
            <person name="Chuah L.-O."/>
            <person name="Yap K.-P."/>
            <person name="Thong K.L."/>
            <person name="Liong M.T."/>
            <person name="Ahmad R."/>
            <person name="Rusul G."/>
        </authorList>
    </citation>
    <scope>NUCLEOTIDE SEQUENCE [LARGE SCALE GENOMIC DNA]</scope>
    <source>
        <strain evidence="3">DF1</strain>
    </source>
</reference>
<organism evidence="2 3">
    <name type="scientific">Floricoccus tropicus</name>
    <dbReference type="NCBI Taxonomy" id="1859473"/>
    <lineage>
        <taxon>Bacteria</taxon>
        <taxon>Bacillati</taxon>
        <taxon>Bacillota</taxon>
        <taxon>Bacilli</taxon>
        <taxon>Lactobacillales</taxon>
        <taxon>Streptococcaceae</taxon>
        <taxon>Floricoccus</taxon>
    </lineage>
</organism>
<dbReference type="CDD" id="cd07067">
    <property type="entry name" value="HP_PGM_like"/>
    <property type="match status" value="1"/>
</dbReference>
<dbReference type="GO" id="GO:0016791">
    <property type="term" value="F:phosphatase activity"/>
    <property type="evidence" value="ECO:0007669"/>
    <property type="project" value="TreeGrafter"/>
</dbReference>
<dbReference type="Pfam" id="PF00300">
    <property type="entry name" value="His_Phos_1"/>
    <property type="match status" value="1"/>
</dbReference>
<dbReference type="Proteomes" id="UP000178622">
    <property type="component" value="Unassembled WGS sequence"/>
</dbReference>
<dbReference type="EMBL" id="MKIR01000024">
    <property type="protein sequence ID" value="OFI48547.1"/>
    <property type="molecule type" value="Genomic_DNA"/>
</dbReference>
<dbReference type="STRING" id="1859473.BG261_06525"/>
<feature type="binding site" evidence="1">
    <location>
        <position position="55"/>
    </location>
    <ligand>
        <name>substrate</name>
    </ligand>
</feature>
<dbReference type="InterPro" id="IPR029033">
    <property type="entry name" value="His_PPase_superfam"/>
</dbReference>